<protein>
    <submittedName>
        <fullName evidence="2">Uncharacterized protein</fullName>
    </submittedName>
</protein>
<evidence type="ECO:0000313" key="2">
    <source>
        <dbReference type="EMBL" id="EHQ90268.1"/>
    </source>
</evidence>
<dbReference type="EMBL" id="CM001441">
    <property type="protein sequence ID" value="EHQ90268.1"/>
    <property type="molecule type" value="Genomic_DNA"/>
</dbReference>
<keyword evidence="1" id="KW-1133">Transmembrane helix</keyword>
<keyword evidence="1" id="KW-0472">Membrane</keyword>
<keyword evidence="3" id="KW-1185">Reference proteome</keyword>
<dbReference type="STRING" id="768710.DesyoDRAFT_3236"/>
<accession>H5XVW2</accession>
<dbReference type="OrthoDB" id="1796573at2"/>
<name>H5XVW2_9FIRM</name>
<evidence type="ECO:0000313" key="3">
    <source>
        <dbReference type="Proteomes" id="UP000005104"/>
    </source>
</evidence>
<dbReference type="HOGENOM" id="CLU_1755902_0_0_9"/>
<feature type="transmembrane region" description="Helical" evidence="1">
    <location>
        <begin position="48"/>
        <end position="66"/>
    </location>
</feature>
<gene>
    <name evidence="2" type="ORF">DesyoDRAFT_3236</name>
</gene>
<keyword evidence="1" id="KW-0812">Transmembrane</keyword>
<organism evidence="2 3">
    <name type="scientific">Desulfosporosinus youngiae DSM 17734</name>
    <dbReference type="NCBI Taxonomy" id="768710"/>
    <lineage>
        <taxon>Bacteria</taxon>
        <taxon>Bacillati</taxon>
        <taxon>Bacillota</taxon>
        <taxon>Clostridia</taxon>
        <taxon>Eubacteriales</taxon>
        <taxon>Desulfitobacteriaceae</taxon>
        <taxon>Desulfosporosinus</taxon>
    </lineage>
</organism>
<feature type="transmembrane region" description="Helical" evidence="1">
    <location>
        <begin position="72"/>
        <end position="90"/>
    </location>
</feature>
<dbReference type="AlphaFoldDB" id="H5XVW2"/>
<dbReference type="Proteomes" id="UP000005104">
    <property type="component" value="Chromosome"/>
</dbReference>
<proteinExistence type="predicted"/>
<dbReference type="RefSeq" id="WP_007784580.1">
    <property type="nucleotide sequence ID" value="NZ_CM001441.1"/>
</dbReference>
<evidence type="ECO:0000256" key="1">
    <source>
        <dbReference type="SAM" id="Phobius"/>
    </source>
</evidence>
<dbReference type="eggNOG" id="ENOG503494W">
    <property type="taxonomic scope" value="Bacteria"/>
</dbReference>
<sequence>MGVLCQYVGDKTVESPNPPFPSVRMAQLFFEFLGRYNEWKLARRQENVGMIIVCTLGLLALIIPWLFPKAGIAVSIVLLILFYFSTKHYLELNERVSHLYVNVHILHHHLTGKLEVGFCDHQEPCNCVDNFRRYVLTNYNISFDTGFIR</sequence>
<reference evidence="2 3" key="1">
    <citation type="submission" date="2011-11" db="EMBL/GenBank/DDBJ databases">
        <title>The Noncontiguous Finished genome of Desulfosporosinus youngiae DSM 17734.</title>
        <authorList>
            <consortium name="US DOE Joint Genome Institute (JGI-PGF)"/>
            <person name="Lucas S."/>
            <person name="Han J."/>
            <person name="Lapidus A."/>
            <person name="Cheng J.-F."/>
            <person name="Goodwin L."/>
            <person name="Pitluck S."/>
            <person name="Peters L."/>
            <person name="Ovchinnikova G."/>
            <person name="Lu M."/>
            <person name="Land M.L."/>
            <person name="Hauser L."/>
            <person name="Pester M."/>
            <person name="Spring S."/>
            <person name="Ollivier B."/>
            <person name="Rattei T."/>
            <person name="Klenk H.-P."/>
            <person name="Wagner M."/>
            <person name="Loy A."/>
            <person name="Woyke T.J."/>
        </authorList>
    </citation>
    <scope>NUCLEOTIDE SEQUENCE [LARGE SCALE GENOMIC DNA]</scope>
    <source>
        <strain evidence="2 3">DSM 17734</strain>
    </source>
</reference>